<reference evidence="2" key="1">
    <citation type="submission" date="2022-08" db="EMBL/GenBank/DDBJ databases">
        <title>Genome analysis of Corynebacteriales strain.</title>
        <authorList>
            <person name="Lee S.D."/>
        </authorList>
    </citation>
    <scope>NUCLEOTIDE SEQUENCE</scope>
    <source>
        <strain evidence="2">D3-21</strain>
    </source>
</reference>
<evidence type="ECO:0008006" key="4">
    <source>
        <dbReference type="Google" id="ProtNLM"/>
    </source>
</evidence>
<organism evidence="2 3">
    <name type="scientific">Speluncibacter jeojiensis</name>
    <dbReference type="NCBI Taxonomy" id="2710754"/>
    <lineage>
        <taxon>Bacteria</taxon>
        <taxon>Bacillati</taxon>
        <taxon>Actinomycetota</taxon>
        <taxon>Actinomycetes</taxon>
        <taxon>Mycobacteriales</taxon>
        <taxon>Speluncibacteraceae</taxon>
        <taxon>Speluncibacter</taxon>
    </lineage>
</organism>
<keyword evidence="1" id="KW-0472">Membrane</keyword>
<evidence type="ECO:0000256" key="1">
    <source>
        <dbReference type="SAM" id="Phobius"/>
    </source>
</evidence>
<dbReference type="Proteomes" id="UP001152755">
    <property type="component" value="Unassembled WGS sequence"/>
</dbReference>
<feature type="transmembrane region" description="Helical" evidence="1">
    <location>
        <begin position="87"/>
        <end position="110"/>
    </location>
</feature>
<gene>
    <name evidence="2" type="ORF">NVS88_21050</name>
</gene>
<dbReference type="RefSeq" id="WP_277835839.1">
    <property type="nucleotide sequence ID" value="NZ_JAAIVF010000011.1"/>
</dbReference>
<evidence type="ECO:0000313" key="3">
    <source>
        <dbReference type="Proteomes" id="UP001152755"/>
    </source>
</evidence>
<sequence length="157" mass="16028">MTSPEKSATPTVGAVPDQLAPLRAAVRYGLVGLIALTVISAIIATSLAGLPGLWGTLIGAAVGGGFILCTVVVVLSTAHSNPGTAGAVLLGSWLAKIIVAIVVMVAIKGMTFYDKYALVGTIIAAIVVLLSAETYAILKLRVPYVDPMPESGQNDKK</sequence>
<feature type="transmembrane region" description="Helical" evidence="1">
    <location>
        <begin position="28"/>
        <end position="47"/>
    </location>
</feature>
<feature type="transmembrane region" description="Helical" evidence="1">
    <location>
        <begin position="53"/>
        <end position="75"/>
    </location>
</feature>
<keyword evidence="1" id="KW-1133">Transmembrane helix</keyword>
<evidence type="ECO:0000313" key="2">
    <source>
        <dbReference type="EMBL" id="MDG3017047.1"/>
    </source>
</evidence>
<keyword evidence="1" id="KW-0812">Transmembrane</keyword>
<feature type="transmembrane region" description="Helical" evidence="1">
    <location>
        <begin position="116"/>
        <end position="138"/>
    </location>
</feature>
<comment type="caution">
    <text evidence="2">The sequence shown here is derived from an EMBL/GenBank/DDBJ whole genome shotgun (WGS) entry which is preliminary data.</text>
</comment>
<protein>
    <recommendedName>
        <fullName evidence="4">ATP synthase protein I</fullName>
    </recommendedName>
</protein>
<dbReference type="AlphaFoldDB" id="A0A9X4RG77"/>
<name>A0A9X4RG77_9ACTN</name>
<dbReference type="EMBL" id="JANRHA010000022">
    <property type="protein sequence ID" value="MDG3017047.1"/>
    <property type="molecule type" value="Genomic_DNA"/>
</dbReference>
<keyword evidence="3" id="KW-1185">Reference proteome</keyword>
<proteinExistence type="predicted"/>
<accession>A0A9X4RG77</accession>